<evidence type="ECO:0000313" key="5">
    <source>
        <dbReference type="EMBL" id="KJB09847.1"/>
    </source>
</evidence>
<dbReference type="eggNOG" id="KOG1208">
    <property type="taxonomic scope" value="Eukaryota"/>
</dbReference>
<dbReference type="OMA" id="EKASDWP"/>
<dbReference type="PANTHER" id="PTHR43490">
    <property type="entry name" value="(+)-NEOMENTHOL DEHYDROGENASE"/>
    <property type="match status" value="1"/>
</dbReference>
<dbReference type="OrthoDB" id="1933717at2759"/>
<evidence type="ECO:0000256" key="3">
    <source>
        <dbReference type="ARBA" id="ARBA00023002"/>
    </source>
</evidence>
<evidence type="ECO:0000256" key="1">
    <source>
        <dbReference type="ARBA" id="ARBA00006484"/>
    </source>
</evidence>
<dbReference type="GO" id="GO:0016491">
    <property type="term" value="F:oxidoreductase activity"/>
    <property type="evidence" value="ECO:0007669"/>
    <property type="project" value="UniProtKB-KW"/>
</dbReference>
<reference evidence="5 6" key="1">
    <citation type="journal article" date="2012" name="Nature">
        <title>Repeated polyploidization of Gossypium genomes and the evolution of spinnable cotton fibres.</title>
        <authorList>
            <person name="Paterson A.H."/>
            <person name="Wendel J.F."/>
            <person name="Gundlach H."/>
            <person name="Guo H."/>
            <person name="Jenkins J."/>
            <person name="Jin D."/>
            <person name="Llewellyn D."/>
            <person name="Showmaker K.C."/>
            <person name="Shu S."/>
            <person name="Udall J."/>
            <person name="Yoo M.J."/>
            <person name="Byers R."/>
            <person name="Chen W."/>
            <person name="Doron-Faigenboim A."/>
            <person name="Duke M.V."/>
            <person name="Gong L."/>
            <person name="Grimwood J."/>
            <person name="Grover C."/>
            <person name="Grupp K."/>
            <person name="Hu G."/>
            <person name="Lee T.H."/>
            <person name="Li J."/>
            <person name="Lin L."/>
            <person name="Liu T."/>
            <person name="Marler B.S."/>
            <person name="Page J.T."/>
            <person name="Roberts A.W."/>
            <person name="Romanel E."/>
            <person name="Sanders W.S."/>
            <person name="Szadkowski E."/>
            <person name="Tan X."/>
            <person name="Tang H."/>
            <person name="Xu C."/>
            <person name="Wang J."/>
            <person name="Wang Z."/>
            <person name="Zhang D."/>
            <person name="Zhang L."/>
            <person name="Ashrafi H."/>
            <person name="Bedon F."/>
            <person name="Bowers J.E."/>
            <person name="Brubaker C.L."/>
            <person name="Chee P.W."/>
            <person name="Das S."/>
            <person name="Gingle A.R."/>
            <person name="Haigler C.H."/>
            <person name="Harker D."/>
            <person name="Hoffmann L.V."/>
            <person name="Hovav R."/>
            <person name="Jones D.C."/>
            <person name="Lemke C."/>
            <person name="Mansoor S."/>
            <person name="ur Rahman M."/>
            <person name="Rainville L.N."/>
            <person name="Rambani A."/>
            <person name="Reddy U.K."/>
            <person name="Rong J.K."/>
            <person name="Saranga Y."/>
            <person name="Scheffler B.E."/>
            <person name="Scheffler J.A."/>
            <person name="Stelly D.M."/>
            <person name="Triplett B.A."/>
            <person name="Van Deynze A."/>
            <person name="Vaslin M.F."/>
            <person name="Waghmare V.N."/>
            <person name="Walford S.A."/>
            <person name="Wright R.J."/>
            <person name="Zaki E.A."/>
            <person name="Zhang T."/>
            <person name="Dennis E.S."/>
            <person name="Mayer K.F."/>
            <person name="Peterson D.G."/>
            <person name="Rokhsar D.S."/>
            <person name="Wang X."/>
            <person name="Schmutz J."/>
        </authorList>
    </citation>
    <scope>NUCLEOTIDE SEQUENCE [LARGE SCALE GENOMIC DNA]</scope>
</reference>
<evidence type="ECO:0000313" key="6">
    <source>
        <dbReference type="Proteomes" id="UP000032304"/>
    </source>
</evidence>
<comment type="similarity">
    <text evidence="1 4">Belongs to the short-chain dehydrogenases/reductases (SDR) family.</text>
</comment>
<dbReference type="Proteomes" id="UP000032304">
    <property type="component" value="Chromosome 1"/>
</dbReference>
<dbReference type="PANTHER" id="PTHR43490:SF119">
    <property type="entry name" value="SHORT-CHAIN DEHYDROGENASE_REDUCTASE"/>
    <property type="match status" value="1"/>
</dbReference>
<dbReference type="InterPro" id="IPR036291">
    <property type="entry name" value="NAD(P)-bd_dom_sf"/>
</dbReference>
<keyword evidence="3" id="KW-0560">Oxidoreductase</keyword>
<dbReference type="InterPro" id="IPR002347">
    <property type="entry name" value="SDR_fam"/>
</dbReference>
<evidence type="ECO:0000256" key="2">
    <source>
        <dbReference type="ARBA" id="ARBA00022857"/>
    </source>
</evidence>
<proteinExistence type="inferred from homology"/>
<evidence type="ECO:0008006" key="7">
    <source>
        <dbReference type="Google" id="ProtNLM"/>
    </source>
</evidence>
<keyword evidence="6" id="KW-1185">Reference proteome</keyword>
<sequence>MAETCDFLATKRYAVVSGGNKGIGLEICKQLASKGVTVVLTARDEKRGLQALDKLKESGLSHNLVFHQLDVTNPLSVASLAAFINTQFGKLDILVNNAAIAGANLNYEILTTAVEKASDWPVGEEVWNEIITSETYDMVQDCLKTNYYGMKAMVEALLPLLNLSDSARIVNVSSFLGLLEIMTCKWAKEVLSDVEKLSEERVELVLNKYLEDFRDGALKTNGWPTYIGPSTYIVSKAAMNAYTRILAKNYPTFCINCVHPGFVKTDITGSTGFYTPAQGAENVVRVALLPIGASSGLFYNCQQVSSF</sequence>
<keyword evidence="2" id="KW-0521">NADP</keyword>
<dbReference type="AlphaFoldDB" id="A0A0D2LZM2"/>
<dbReference type="Gene3D" id="3.40.50.720">
    <property type="entry name" value="NAD(P)-binding Rossmann-like Domain"/>
    <property type="match status" value="1"/>
</dbReference>
<gene>
    <name evidence="5" type="ORF">B456_001G170600</name>
</gene>
<dbReference type="PRINTS" id="PR00080">
    <property type="entry name" value="SDRFAMILY"/>
</dbReference>
<accession>A0A0D2LZM2</accession>
<evidence type="ECO:0000256" key="4">
    <source>
        <dbReference type="RuleBase" id="RU000363"/>
    </source>
</evidence>
<organism evidence="5 6">
    <name type="scientific">Gossypium raimondii</name>
    <name type="common">Peruvian cotton</name>
    <name type="synonym">Gossypium klotzschianum subsp. raimondii</name>
    <dbReference type="NCBI Taxonomy" id="29730"/>
    <lineage>
        <taxon>Eukaryota</taxon>
        <taxon>Viridiplantae</taxon>
        <taxon>Streptophyta</taxon>
        <taxon>Embryophyta</taxon>
        <taxon>Tracheophyta</taxon>
        <taxon>Spermatophyta</taxon>
        <taxon>Magnoliopsida</taxon>
        <taxon>eudicotyledons</taxon>
        <taxon>Gunneridae</taxon>
        <taxon>Pentapetalae</taxon>
        <taxon>rosids</taxon>
        <taxon>malvids</taxon>
        <taxon>Malvales</taxon>
        <taxon>Malvaceae</taxon>
        <taxon>Malvoideae</taxon>
        <taxon>Gossypium</taxon>
    </lineage>
</organism>
<dbReference type="Pfam" id="PF00106">
    <property type="entry name" value="adh_short"/>
    <property type="match status" value="1"/>
</dbReference>
<dbReference type="Gramene" id="KJB09847">
    <property type="protein sequence ID" value="KJB09847"/>
    <property type="gene ID" value="B456_001G170600"/>
</dbReference>
<dbReference type="PRINTS" id="PR00081">
    <property type="entry name" value="GDHRDH"/>
</dbReference>
<dbReference type="SUPFAM" id="SSF51735">
    <property type="entry name" value="NAD(P)-binding Rossmann-fold domains"/>
    <property type="match status" value="1"/>
</dbReference>
<dbReference type="KEGG" id="gra:105797244"/>
<dbReference type="EMBL" id="CM001740">
    <property type="protein sequence ID" value="KJB09847.1"/>
    <property type="molecule type" value="Genomic_DNA"/>
</dbReference>
<dbReference type="GO" id="GO:0016020">
    <property type="term" value="C:membrane"/>
    <property type="evidence" value="ECO:0007669"/>
    <property type="project" value="TreeGrafter"/>
</dbReference>
<dbReference type="STRING" id="29730.A0A0D2LZM2"/>
<protein>
    <recommendedName>
        <fullName evidence="7">(+)-neomenthol dehydrogenase</fullName>
    </recommendedName>
</protein>
<name>A0A0D2LZM2_GOSRA</name>